<feature type="domain" description="YqbQ/XkdQ" evidence="2">
    <location>
        <begin position="3"/>
        <end position="71"/>
    </location>
</feature>
<dbReference type="AlphaFoldDB" id="A0A081P4G0"/>
<comment type="caution">
    <text evidence="3">The sequence shown here is derived from an EMBL/GenBank/DDBJ whole genome shotgun (WGS) entry which is preliminary data.</text>
</comment>
<dbReference type="Pfam" id="PF24032">
    <property type="entry name" value="YQBQ"/>
    <property type="match status" value="1"/>
</dbReference>
<name>A0A081P4G0_9BACL</name>
<dbReference type="EMBL" id="JNVM01000010">
    <property type="protein sequence ID" value="KEQ25583.1"/>
    <property type="molecule type" value="Genomic_DNA"/>
</dbReference>
<sequence length="104" mass="11717">MKDARAEAEKLLKDVNRVADVEIAGNEEMYDLIAGNAVQQVESFTGLTGLFYIDSDAHTFENGQHTIRLSLNFKNIMDEHDGEEEKKDKSKDKSTSFSLQIGDY</sequence>
<protein>
    <recommendedName>
        <fullName evidence="2">YqbQ/XkdQ domain-containing protein</fullName>
    </recommendedName>
</protein>
<evidence type="ECO:0000256" key="1">
    <source>
        <dbReference type="SAM" id="MobiDB-lite"/>
    </source>
</evidence>
<evidence type="ECO:0000313" key="3">
    <source>
        <dbReference type="EMBL" id="KEQ25583.1"/>
    </source>
</evidence>
<feature type="compositionally biased region" description="Basic and acidic residues" evidence="1">
    <location>
        <begin position="80"/>
        <end position="94"/>
    </location>
</feature>
<evidence type="ECO:0000259" key="2">
    <source>
        <dbReference type="Pfam" id="PF24032"/>
    </source>
</evidence>
<keyword evidence="4" id="KW-1185">Reference proteome</keyword>
<dbReference type="Proteomes" id="UP000028123">
    <property type="component" value="Unassembled WGS sequence"/>
</dbReference>
<proteinExistence type="predicted"/>
<dbReference type="RefSeq" id="WP_036681877.1">
    <property type="nucleotide sequence ID" value="NZ_JNVM01000010.1"/>
</dbReference>
<reference evidence="3 4" key="1">
    <citation type="submission" date="2014-06" db="EMBL/GenBank/DDBJ databases">
        <title>Draft genome sequence of Paenibacillus sp. MSt1.</title>
        <authorList>
            <person name="Aw Y.K."/>
            <person name="Ong K.S."/>
            <person name="Gan H.M."/>
            <person name="Lee S.M."/>
        </authorList>
    </citation>
    <scope>NUCLEOTIDE SEQUENCE [LARGE SCALE GENOMIC DNA]</scope>
    <source>
        <strain evidence="3 4">MSt1</strain>
    </source>
</reference>
<dbReference type="InterPro" id="IPR056937">
    <property type="entry name" value="YqbQ/XkdQ"/>
</dbReference>
<gene>
    <name evidence="3" type="ORF">ET33_02360</name>
</gene>
<organism evidence="3 4">
    <name type="scientific">Paenibacillus tyrfis</name>
    <dbReference type="NCBI Taxonomy" id="1501230"/>
    <lineage>
        <taxon>Bacteria</taxon>
        <taxon>Bacillati</taxon>
        <taxon>Bacillota</taxon>
        <taxon>Bacilli</taxon>
        <taxon>Bacillales</taxon>
        <taxon>Paenibacillaceae</taxon>
        <taxon>Paenibacillus</taxon>
    </lineage>
</organism>
<feature type="region of interest" description="Disordered" evidence="1">
    <location>
        <begin position="80"/>
        <end position="104"/>
    </location>
</feature>
<accession>A0A081P4G0</accession>
<dbReference type="eggNOG" id="COG0791">
    <property type="taxonomic scope" value="Bacteria"/>
</dbReference>
<dbReference type="OrthoDB" id="1698671at2"/>
<evidence type="ECO:0000313" key="4">
    <source>
        <dbReference type="Proteomes" id="UP000028123"/>
    </source>
</evidence>